<dbReference type="EMBL" id="JACBZH010000001">
    <property type="protein sequence ID" value="NYH92557.1"/>
    <property type="molecule type" value="Genomic_DNA"/>
</dbReference>
<evidence type="ECO:0000259" key="1">
    <source>
        <dbReference type="Pfam" id="PF12804"/>
    </source>
</evidence>
<sequence>MTVAGLLLAAGEGRRLGRPKALVDLDGRLLVERGLATLTAGGCTPVHVVLGAAHDEVLAAADLAGATVVLNEDWRAGLASSLRAGLAALPSQVEAVVVALVDQPLVTPEVVRRLRQAYDGGAVTAVATYGGLPRNPVLLARSTWADVAAQASGDTGARAFLRANPDLTTPVPCDDVGAPDDVDTPAELATLRRRLLTQS</sequence>
<evidence type="ECO:0000313" key="3">
    <source>
        <dbReference type="Proteomes" id="UP000579605"/>
    </source>
</evidence>
<evidence type="ECO:0000313" key="2">
    <source>
        <dbReference type="EMBL" id="NYH92557.1"/>
    </source>
</evidence>
<dbReference type="Pfam" id="PF12804">
    <property type="entry name" value="NTP_transf_3"/>
    <property type="match status" value="1"/>
</dbReference>
<dbReference type="CDD" id="cd04182">
    <property type="entry name" value="GT_2_like_f"/>
    <property type="match status" value="1"/>
</dbReference>
<name>A0A852ZHK1_9ACTN</name>
<keyword evidence="3" id="KW-1185">Reference proteome</keyword>
<protein>
    <submittedName>
        <fullName evidence="2">Nicotine blue oxidoreductase</fullName>
        <ecNumber evidence="2">1.1.1.328</ecNumber>
    </submittedName>
</protein>
<dbReference type="SUPFAM" id="SSF53448">
    <property type="entry name" value="Nucleotide-diphospho-sugar transferases"/>
    <property type="match status" value="1"/>
</dbReference>
<dbReference type="PANTHER" id="PTHR43777">
    <property type="entry name" value="MOLYBDENUM COFACTOR CYTIDYLYLTRANSFERASE"/>
    <property type="match status" value="1"/>
</dbReference>
<reference evidence="2 3" key="1">
    <citation type="submission" date="2020-07" db="EMBL/GenBank/DDBJ databases">
        <title>Sequencing the genomes of 1000 actinobacteria strains.</title>
        <authorList>
            <person name="Klenk H.-P."/>
        </authorList>
    </citation>
    <scope>NUCLEOTIDE SEQUENCE [LARGE SCALE GENOMIC DNA]</scope>
    <source>
        <strain evidence="2 3">DSM 18448</strain>
    </source>
</reference>
<feature type="domain" description="MobA-like NTP transferase" evidence="1">
    <location>
        <begin position="5"/>
        <end position="164"/>
    </location>
</feature>
<gene>
    <name evidence="2" type="ORF">F4554_005195</name>
</gene>
<dbReference type="EC" id="1.1.1.328" evidence="2"/>
<proteinExistence type="predicted"/>
<keyword evidence="2" id="KW-0560">Oxidoreductase</keyword>
<comment type="caution">
    <text evidence="2">The sequence shown here is derived from an EMBL/GenBank/DDBJ whole genome shotgun (WGS) entry which is preliminary data.</text>
</comment>
<dbReference type="GO" id="GO:0016779">
    <property type="term" value="F:nucleotidyltransferase activity"/>
    <property type="evidence" value="ECO:0007669"/>
    <property type="project" value="UniProtKB-ARBA"/>
</dbReference>
<dbReference type="InterPro" id="IPR029044">
    <property type="entry name" value="Nucleotide-diphossugar_trans"/>
</dbReference>
<dbReference type="GO" id="GO:0016491">
    <property type="term" value="F:oxidoreductase activity"/>
    <property type="evidence" value="ECO:0007669"/>
    <property type="project" value="UniProtKB-KW"/>
</dbReference>
<dbReference type="Gene3D" id="3.90.550.10">
    <property type="entry name" value="Spore Coat Polysaccharide Biosynthesis Protein SpsA, Chain A"/>
    <property type="match status" value="1"/>
</dbReference>
<dbReference type="PANTHER" id="PTHR43777:SF1">
    <property type="entry name" value="MOLYBDENUM COFACTOR CYTIDYLYLTRANSFERASE"/>
    <property type="match status" value="1"/>
</dbReference>
<accession>A0A852ZHK1</accession>
<dbReference type="InterPro" id="IPR025877">
    <property type="entry name" value="MobA-like_NTP_Trfase"/>
</dbReference>
<dbReference type="RefSeq" id="WP_179789967.1">
    <property type="nucleotide sequence ID" value="NZ_BAAARR010000021.1"/>
</dbReference>
<organism evidence="2 3">
    <name type="scientific">Actinopolymorpha rutila</name>
    <dbReference type="NCBI Taxonomy" id="446787"/>
    <lineage>
        <taxon>Bacteria</taxon>
        <taxon>Bacillati</taxon>
        <taxon>Actinomycetota</taxon>
        <taxon>Actinomycetes</taxon>
        <taxon>Propionibacteriales</taxon>
        <taxon>Actinopolymorphaceae</taxon>
        <taxon>Actinopolymorpha</taxon>
    </lineage>
</organism>
<dbReference type="AlphaFoldDB" id="A0A852ZHK1"/>
<dbReference type="Proteomes" id="UP000579605">
    <property type="component" value="Unassembled WGS sequence"/>
</dbReference>